<evidence type="ECO:0000256" key="1">
    <source>
        <dbReference type="ARBA" id="ARBA00012417"/>
    </source>
</evidence>
<dbReference type="PANTHER" id="PTHR30231">
    <property type="entry name" value="DNA POLYMERASE III SUBUNIT EPSILON"/>
    <property type="match status" value="1"/>
</dbReference>
<feature type="coiled-coil region" evidence="5">
    <location>
        <begin position="118"/>
        <end position="145"/>
    </location>
</feature>
<dbReference type="InterPro" id="IPR035965">
    <property type="entry name" value="PAS-like_dom_sf"/>
</dbReference>
<dbReference type="SUPFAM" id="SSF55785">
    <property type="entry name" value="PYP-like sensor domain (PAS domain)"/>
    <property type="match status" value="1"/>
</dbReference>
<dbReference type="GO" id="GO:0045004">
    <property type="term" value="P:DNA replication proofreading"/>
    <property type="evidence" value="ECO:0007669"/>
    <property type="project" value="TreeGrafter"/>
</dbReference>
<keyword evidence="6" id="KW-0472">Membrane</keyword>
<dbReference type="GO" id="GO:0003887">
    <property type="term" value="F:DNA-directed DNA polymerase activity"/>
    <property type="evidence" value="ECO:0007669"/>
    <property type="project" value="UniProtKB-EC"/>
</dbReference>
<dbReference type="InterPro" id="IPR012337">
    <property type="entry name" value="RNaseH-like_sf"/>
</dbReference>
<accession>A0A545TB14</accession>
<dbReference type="GO" id="GO:0008408">
    <property type="term" value="F:3'-5' exonuclease activity"/>
    <property type="evidence" value="ECO:0007669"/>
    <property type="project" value="TreeGrafter"/>
</dbReference>
<comment type="caution">
    <text evidence="8">The sequence shown here is derived from an EMBL/GenBank/DDBJ whole genome shotgun (WGS) entry which is preliminary data.</text>
</comment>
<dbReference type="GO" id="GO:0003677">
    <property type="term" value="F:DNA binding"/>
    <property type="evidence" value="ECO:0007669"/>
    <property type="project" value="InterPro"/>
</dbReference>
<dbReference type="NCBIfam" id="TIGR00573">
    <property type="entry name" value="dnaq"/>
    <property type="match status" value="1"/>
</dbReference>
<evidence type="ECO:0000256" key="2">
    <source>
        <dbReference type="ARBA" id="ARBA00025483"/>
    </source>
</evidence>
<comment type="function">
    <text evidence="2">DNA polymerase III is a complex, multichain enzyme responsible for most of the replicative synthesis in bacteria. The epsilon subunit contain the editing function and is a proofreading 3'-5' exonuclease.</text>
</comment>
<keyword evidence="6" id="KW-0812">Transmembrane</keyword>
<evidence type="ECO:0000256" key="6">
    <source>
        <dbReference type="SAM" id="Phobius"/>
    </source>
</evidence>
<sequence>MTSGLGTKLSLRLRIFLFFCLMALGGIAIFLAAAFFGFWRLKDPEAMGAFISAGAIASFALTGMVAWIWLLFDENVAKPLSNLAGEIRARVHAEVQSEIDHEAAQYLGDIAPAASEIARDLNKTKTALEEAVKRETDRIAQEKARLAAILRDFPAGVLLCNGDHKIMLYNMKSVTLLERPAALGLDRPLFELLQPEPLLEAIDRLDRAGSSDQAAEVLCTSKSGDRVFTGQLRLLESAIRPGSKTGGYVLILHDVTEDLKTRAEHDDLLRDVVESIRRPAANLQTSLAVLQSPGSFSALQRQQIHAALDEEAQALVSVIDRFVARFDAIETSWWPMSDIAAGDIVAGLKAQLSARGLDIRTDYAPLILHCGGFMLILLLVRLVERLNQEQIGTDLALSIKADDDGAMLDLSWKGEVLSVETLDTWLEEPLGASYDRYTLQDAVEVHRTDVWPERVSGEGAAGGRALLRLPLRATSPDQNVTELAVRPEFYDFDLLGRAGAHTEDDRPLRELTYVVFDTETTGLEPDAGDEIVQIAGVRVVNGRIMSGEVYDTLVNPERSIPASSIRIHGITEAMVVDAPTIDYICGDFHRFCSDAVLVAHNTPFDMAFLRRHGARLGIDFDQPILDTVLLSAIVFGYDVDHTLDAIAERLDIDIPEEGRHTALGDAEATAQVLNKLVPMLEARGIETLEQVISEFDKYRGLINITR</sequence>
<keyword evidence="5" id="KW-0175">Coiled coil</keyword>
<keyword evidence="6" id="KW-1133">Transmembrane helix</keyword>
<feature type="transmembrane region" description="Helical" evidence="6">
    <location>
        <begin position="50"/>
        <end position="72"/>
    </location>
</feature>
<dbReference type="GO" id="GO:0005829">
    <property type="term" value="C:cytosol"/>
    <property type="evidence" value="ECO:0007669"/>
    <property type="project" value="TreeGrafter"/>
</dbReference>
<dbReference type="InterPro" id="IPR013520">
    <property type="entry name" value="Ribonucl_H"/>
</dbReference>
<gene>
    <name evidence="8" type="ORF">FKG95_24315</name>
</gene>
<name>A0A545TB14_9PROT</name>
<dbReference type="EC" id="2.7.7.7" evidence="1"/>
<dbReference type="CDD" id="cd06127">
    <property type="entry name" value="DEDDh"/>
    <property type="match status" value="1"/>
</dbReference>
<dbReference type="SUPFAM" id="SSF53098">
    <property type="entry name" value="Ribonuclease H-like"/>
    <property type="match status" value="1"/>
</dbReference>
<evidence type="ECO:0000313" key="8">
    <source>
        <dbReference type="EMBL" id="TQV74408.1"/>
    </source>
</evidence>
<dbReference type="AlphaFoldDB" id="A0A545TB14"/>
<feature type="transmembrane region" description="Helical" evidence="6">
    <location>
        <begin position="15"/>
        <end position="38"/>
    </location>
</feature>
<protein>
    <recommendedName>
        <fullName evidence="1">DNA-directed DNA polymerase</fullName>
        <ecNumber evidence="1">2.7.7.7</ecNumber>
    </recommendedName>
</protein>
<dbReference type="OrthoDB" id="9804290at2"/>
<evidence type="ECO:0000256" key="5">
    <source>
        <dbReference type="SAM" id="Coils"/>
    </source>
</evidence>
<evidence type="ECO:0000256" key="3">
    <source>
        <dbReference type="ARBA" id="ARBA00026073"/>
    </source>
</evidence>
<comment type="subunit">
    <text evidence="3">DNA polymerase III contains a core (composed of alpha, epsilon and theta chains) that associates with a tau subunit. This core dimerizes to form the POLIII' complex. PolIII' associates with the gamma complex (composed of gamma, delta, delta', psi and chi chains) and with the beta chain to form the complete DNA polymerase III complex.</text>
</comment>
<dbReference type="PANTHER" id="PTHR30231:SF41">
    <property type="entry name" value="DNA POLYMERASE III SUBUNIT EPSILON"/>
    <property type="match status" value="1"/>
</dbReference>
<dbReference type="RefSeq" id="WP_142899039.1">
    <property type="nucleotide sequence ID" value="NZ_ML660061.1"/>
</dbReference>
<comment type="catalytic activity">
    <reaction evidence="4">
        <text>DNA(n) + a 2'-deoxyribonucleoside 5'-triphosphate = DNA(n+1) + diphosphate</text>
        <dbReference type="Rhea" id="RHEA:22508"/>
        <dbReference type="Rhea" id="RHEA-COMP:17339"/>
        <dbReference type="Rhea" id="RHEA-COMP:17340"/>
        <dbReference type="ChEBI" id="CHEBI:33019"/>
        <dbReference type="ChEBI" id="CHEBI:61560"/>
        <dbReference type="ChEBI" id="CHEBI:173112"/>
        <dbReference type="EC" id="2.7.7.7"/>
    </reaction>
</comment>
<keyword evidence="9" id="KW-1185">Reference proteome</keyword>
<evidence type="ECO:0000313" key="9">
    <source>
        <dbReference type="Proteomes" id="UP000315252"/>
    </source>
</evidence>
<dbReference type="FunFam" id="3.30.420.10:FF:000045">
    <property type="entry name" value="3'-5' exonuclease DinG"/>
    <property type="match status" value="1"/>
</dbReference>
<dbReference type="Gene3D" id="3.30.420.10">
    <property type="entry name" value="Ribonuclease H-like superfamily/Ribonuclease H"/>
    <property type="match status" value="1"/>
</dbReference>
<dbReference type="Proteomes" id="UP000315252">
    <property type="component" value="Unassembled WGS sequence"/>
</dbReference>
<evidence type="ECO:0000259" key="7">
    <source>
        <dbReference type="SMART" id="SM00479"/>
    </source>
</evidence>
<dbReference type="SMART" id="SM00479">
    <property type="entry name" value="EXOIII"/>
    <property type="match status" value="1"/>
</dbReference>
<organism evidence="8 9">
    <name type="scientific">Denitrobaculum tricleocarpae</name>
    <dbReference type="NCBI Taxonomy" id="2591009"/>
    <lineage>
        <taxon>Bacteria</taxon>
        <taxon>Pseudomonadati</taxon>
        <taxon>Pseudomonadota</taxon>
        <taxon>Alphaproteobacteria</taxon>
        <taxon>Rhodospirillales</taxon>
        <taxon>Rhodospirillaceae</taxon>
        <taxon>Denitrobaculum</taxon>
    </lineage>
</organism>
<dbReference type="EMBL" id="VHSH01000010">
    <property type="protein sequence ID" value="TQV74408.1"/>
    <property type="molecule type" value="Genomic_DNA"/>
</dbReference>
<dbReference type="Pfam" id="PF00929">
    <property type="entry name" value="RNase_T"/>
    <property type="match status" value="1"/>
</dbReference>
<proteinExistence type="predicted"/>
<dbReference type="Gene3D" id="3.30.450.20">
    <property type="entry name" value="PAS domain"/>
    <property type="match status" value="1"/>
</dbReference>
<dbReference type="InterPro" id="IPR006054">
    <property type="entry name" value="DnaQ"/>
</dbReference>
<dbReference type="InterPro" id="IPR036397">
    <property type="entry name" value="RNaseH_sf"/>
</dbReference>
<reference evidence="8 9" key="1">
    <citation type="submission" date="2019-06" db="EMBL/GenBank/DDBJ databases">
        <title>Whole genome sequence for Rhodospirillaceae sp. R148.</title>
        <authorList>
            <person name="Wang G."/>
        </authorList>
    </citation>
    <scope>NUCLEOTIDE SEQUENCE [LARGE SCALE GENOMIC DNA]</scope>
    <source>
        <strain evidence="8 9">R148</strain>
    </source>
</reference>
<feature type="domain" description="Exonuclease" evidence="7">
    <location>
        <begin position="512"/>
        <end position="682"/>
    </location>
</feature>
<evidence type="ECO:0000256" key="4">
    <source>
        <dbReference type="ARBA" id="ARBA00049244"/>
    </source>
</evidence>